<evidence type="ECO:0008006" key="2">
    <source>
        <dbReference type="Google" id="ProtNLM"/>
    </source>
</evidence>
<organism evidence="1">
    <name type="scientific">marine metagenome</name>
    <dbReference type="NCBI Taxonomy" id="408172"/>
    <lineage>
        <taxon>unclassified sequences</taxon>
        <taxon>metagenomes</taxon>
        <taxon>ecological metagenomes</taxon>
    </lineage>
</organism>
<feature type="non-terminal residue" evidence="1">
    <location>
        <position position="190"/>
    </location>
</feature>
<protein>
    <recommendedName>
        <fullName evidence="2">Solute-binding protein family 5 domain-containing protein</fullName>
    </recommendedName>
</protein>
<gene>
    <name evidence="1" type="ORF">METZ01_LOCUS341767</name>
</gene>
<name>A0A382QTU4_9ZZZZ</name>
<reference evidence="1" key="1">
    <citation type="submission" date="2018-05" db="EMBL/GenBank/DDBJ databases">
        <authorList>
            <person name="Lanie J.A."/>
            <person name="Ng W.-L."/>
            <person name="Kazmierczak K.M."/>
            <person name="Andrzejewski T.M."/>
            <person name="Davidsen T.M."/>
            <person name="Wayne K.J."/>
            <person name="Tettelin H."/>
            <person name="Glass J.I."/>
            <person name="Rusch D."/>
            <person name="Podicherti R."/>
            <person name="Tsui H.-C.T."/>
            <person name="Winkler M.E."/>
        </authorList>
    </citation>
    <scope>NUCLEOTIDE SEQUENCE</scope>
</reference>
<evidence type="ECO:0000313" key="1">
    <source>
        <dbReference type="EMBL" id="SVC88913.1"/>
    </source>
</evidence>
<proteinExistence type="predicted"/>
<dbReference type="EMBL" id="UINC01116875">
    <property type="protein sequence ID" value="SVC88913.1"/>
    <property type="molecule type" value="Genomic_DNA"/>
</dbReference>
<accession>A0A382QTU4</accession>
<sequence length="190" mass="21892">MQRTFLLIFGIVLTVSVSSQELPKKLHYVEQILPYPIYPYLEKTVDASRRFQNLFYETLIDDNKQNNGYESRHINLESCQLNGKQFVTEYIKGWYWHDDKRLVTIDDLKYSIKVANDFGVFNPIIINEIKTEGNNLILELGANYPSSIKSDILDKMRQVLIVPVGSKNDLSSFSKSPSGTGAFRWDETEG</sequence>
<dbReference type="Gene3D" id="3.40.190.10">
    <property type="entry name" value="Periplasmic binding protein-like II"/>
    <property type="match status" value="1"/>
</dbReference>
<dbReference type="AlphaFoldDB" id="A0A382QTU4"/>